<evidence type="ECO:0000313" key="2">
    <source>
        <dbReference type="Proteomes" id="UP000191980"/>
    </source>
</evidence>
<sequence length="189" mass="21039">MLLEGYNKNGFLSIISVLGETSEAGKFAFRGDLTLKKGGFREGSDVDRKPPEYVIQQAIILESDDKLIFVSGLLTELSTLKIFLDEYKSDITPETVFLFYVGNIAENIKVEYEGSTFQLVAYDQGMIWNELLELLYIEKSDLKGQSAEDKVITVFDEAKSFAIKKEVISLEAALEKTIVVKKSSSVGAI</sequence>
<dbReference type="Proteomes" id="UP000191980">
    <property type="component" value="Unassembled WGS sequence"/>
</dbReference>
<accession>A0A1V8MAL3</accession>
<organism evidence="1 2">
    <name type="scientific">Methyloprofundus sedimenti</name>
    <dbReference type="NCBI Taxonomy" id="1420851"/>
    <lineage>
        <taxon>Bacteria</taxon>
        <taxon>Pseudomonadati</taxon>
        <taxon>Pseudomonadota</taxon>
        <taxon>Gammaproteobacteria</taxon>
        <taxon>Methylococcales</taxon>
        <taxon>Methylococcaceae</taxon>
        <taxon>Methyloprofundus</taxon>
    </lineage>
</organism>
<dbReference type="EMBL" id="LPUF01000001">
    <property type="protein sequence ID" value="OQK18609.1"/>
    <property type="molecule type" value="Genomic_DNA"/>
</dbReference>
<protein>
    <submittedName>
        <fullName evidence="1">Uncharacterized protein</fullName>
    </submittedName>
</protein>
<dbReference type="AlphaFoldDB" id="A0A1V8MAL3"/>
<dbReference type="OrthoDB" id="8479070at2"/>
<comment type="caution">
    <text evidence="1">The sequence shown here is derived from an EMBL/GenBank/DDBJ whole genome shotgun (WGS) entry which is preliminary data.</text>
</comment>
<keyword evidence="2" id="KW-1185">Reference proteome</keyword>
<dbReference type="STRING" id="1420851.AU255_12585"/>
<gene>
    <name evidence="1" type="ORF">AU255_12585</name>
</gene>
<reference evidence="1 2" key="1">
    <citation type="submission" date="2015-12" db="EMBL/GenBank/DDBJ databases">
        <authorList>
            <person name="Shamseldin A."/>
            <person name="Moawad H."/>
            <person name="Abd El-Rahim W.M."/>
            <person name="Sadowsky M.J."/>
        </authorList>
    </citation>
    <scope>NUCLEOTIDE SEQUENCE [LARGE SCALE GENOMIC DNA]</scope>
    <source>
        <strain evidence="1 2">WF1</strain>
    </source>
</reference>
<evidence type="ECO:0000313" key="1">
    <source>
        <dbReference type="EMBL" id="OQK18609.1"/>
    </source>
</evidence>
<dbReference type="RefSeq" id="WP_080523207.1">
    <property type="nucleotide sequence ID" value="NZ_LPUF01000001.1"/>
</dbReference>
<name>A0A1V8MAL3_9GAMM</name>
<proteinExistence type="predicted"/>